<evidence type="ECO:0000313" key="4">
    <source>
        <dbReference type="Proteomes" id="UP001152320"/>
    </source>
</evidence>
<feature type="compositionally biased region" description="Polar residues" evidence="1">
    <location>
        <begin position="100"/>
        <end position="121"/>
    </location>
</feature>
<feature type="domain" description="Integrase core" evidence="2">
    <location>
        <begin position="2"/>
        <end position="93"/>
    </location>
</feature>
<feature type="region of interest" description="Disordered" evidence="1">
    <location>
        <begin position="97"/>
        <end position="121"/>
    </location>
</feature>
<evidence type="ECO:0000313" key="3">
    <source>
        <dbReference type="EMBL" id="KAJ8019155.1"/>
    </source>
</evidence>
<keyword evidence="4" id="KW-1185">Reference proteome</keyword>
<dbReference type="InterPro" id="IPR058913">
    <property type="entry name" value="Integrase_dom_put"/>
</dbReference>
<dbReference type="OrthoDB" id="8956331at2759"/>
<accession>A0A9Q0YD01</accession>
<dbReference type="Pfam" id="PF24764">
    <property type="entry name" value="rva_4"/>
    <property type="match status" value="1"/>
</dbReference>
<comment type="caution">
    <text evidence="3">The sequence shown here is derived from an EMBL/GenBank/DDBJ whole genome shotgun (WGS) entry which is preliminary data.</text>
</comment>
<dbReference type="PANTHER" id="PTHR46791:SF5">
    <property type="entry name" value="CLR5 DOMAIN-CONTAINING PROTEIN-RELATED"/>
    <property type="match status" value="1"/>
</dbReference>
<proteinExistence type="predicted"/>
<protein>
    <recommendedName>
        <fullName evidence="2">Integrase core domain-containing protein</fullName>
    </recommendedName>
</protein>
<dbReference type="EMBL" id="JAIZAY010000074">
    <property type="protein sequence ID" value="KAJ8019155.1"/>
    <property type="molecule type" value="Genomic_DNA"/>
</dbReference>
<evidence type="ECO:0000259" key="2">
    <source>
        <dbReference type="Pfam" id="PF24764"/>
    </source>
</evidence>
<reference evidence="3" key="1">
    <citation type="submission" date="2021-10" db="EMBL/GenBank/DDBJ databases">
        <title>Tropical sea cucumber genome reveals ecological adaptation and Cuvierian tubules defense mechanism.</title>
        <authorList>
            <person name="Chen T."/>
        </authorList>
    </citation>
    <scope>NUCLEOTIDE SEQUENCE</scope>
    <source>
        <strain evidence="3">Nanhai2018</strain>
        <tissue evidence="3">Muscle</tissue>
    </source>
</reference>
<dbReference type="Proteomes" id="UP001152320">
    <property type="component" value="Unassembled WGS sequence"/>
</dbReference>
<evidence type="ECO:0000256" key="1">
    <source>
        <dbReference type="SAM" id="MobiDB-lite"/>
    </source>
</evidence>
<dbReference type="AlphaFoldDB" id="A0A9Q0YD01"/>
<dbReference type="PANTHER" id="PTHR46791">
    <property type="entry name" value="EXPRESSED PROTEIN"/>
    <property type="match status" value="1"/>
</dbReference>
<organism evidence="3 4">
    <name type="scientific">Holothuria leucospilota</name>
    <name type="common">Black long sea cucumber</name>
    <name type="synonym">Mertensiothuria leucospilota</name>
    <dbReference type="NCBI Taxonomy" id="206669"/>
    <lineage>
        <taxon>Eukaryota</taxon>
        <taxon>Metazoa</taxon>
        <taxon>Echinodermata</taxon>
        <taxon>Eleutherozoa</taxon>
        <taxon>Echinozoa</taxon>
        <taxon>Holothuroidea</taxon>
        <taxon>Aspidochirotacea</taxon>
        <taxon>Aspidochirotida</taxon>
        <taxon>Holothuriidae</taxon>
        <taxon>Holothuria</taxon>
    </lineage>
</organism>
<name>A0A9Q0YD01_HOLLE</name>
<sequence length="121" mass="13867">MGFVTHGCVDGYFRLIPYLKCETLCHVSVVLEHFVAATQKYGIPSRIRTDYGSENIRIELRMNLLRGYARGSHISGESVHNVRIERLWRDVVTRRPVRNTGLNPSTSEWKVSENSTSTQPF</sequence>
<gene>
    <name evidence="3" type="ORF">HOLleu_42445</name>
</gene>